<comment type="caution">
    <text evidence="1">The sequence shown here is derived from an EMBL/GenBank/DDBJ whole genome shotgun (WGS) entry which is preliminary data.</text>
</comment>
<proteinExistence type="predicted"/>
<dbReference type="AlphaFoldDB" id="A0A8K0HKN8"/>
<sequence length="471" mass="52930">MDKISLKALVDKEKNRVVFAESDSDFVEALFGFLTIPMATILNLARNRSQTVGTSCVHNLYESVSNIDVNLFRNEECREMLLSPRNASESFCEKLKMKDLYAKDTNFYRCSTYSLFDCKLLSPYRHSRCKCGNPMSNNIEVARPSSASKKGGVLVKGNTRFVISDDLQVMSLSDGTRFSFLSKLGVMDWSTIEERIFNVQPEEVLDMLLCSLVSRTPLTETLLKNKPVPVNDLNQLSTVQMEKENIEDGNITIKLIVSKSKKLVCYAEANEDSVNLLFSFLTVPLGHILKQNYSGSSNGCIDHLYKSTQDLDEQCFISSCHKEMLVSPMLAPYLSYKEDLLGIKEASYPQYYYAPVRGNSLITDKSSIPSGYSIASVTVLDPKSGEGFLSGQAMFTVTDSLMIRPISPILSLSILNELKVPFNDIEERIVHVGKEEALRLLQTSFVSESALTNAFIRNKKQRKEETTHIIY</sequence>
<reference evidence="1" key="1">
    <citation type="submission" date="2020-03" db="EMBL/GenBank/DDBJ databases">
        <title>A high-quality chromosome-level genome assembly of a woody plant with both climbing and erect habits, Rhamnella rubrinervis.</title>
        <authorList>
            <person name="Lu Z."/>
            <person name="Yang Y."/>
            <person name="Zhu X."/>
            <person name="Sun Y."/>
        </authorList>
    </citation>
    <scope>NUCLEOTIDE SEQUENCE</scope>
    <source>
        <strain evidence="1">BYM</strain>
        <tissue evidence="1">Leaf</tissue>
    </source>
</reference>
<gene>
    <name evidence="1" type="ORF">FNV43_RR05054</name>
</gene>
<dbReference type="Pfam" id="PF05056">
    <property type="entry name" value="DUF674"/>
    <property type="match status" value="1"/>
</dbReference>
<evidence type="ECO:0008006" key="3">
    <source>
        <dbReference type="Google" id="ProtNLM"/>
    </source>
</evidence>
<organism evidence="1 2">
    <name type="scientific">Rhamnella rubrinervis</name>
    <dbReference type="NCBI Taxonomy" id="2594499"/>
    <lineage>
        <taxon>Eukaryota</taxon>
        <taxon>Viridiplantae</taxon>
        <taxon>Streptophyta</taxon>
        <taxon>Embryophyta</taxon>
        <taxon>Tracheophyta</taxon>
        <taxon>Spermatophyta</taxon>
        <taxon>Magnoliopsida</taxon>
        <taxon>eudicotyledons</taxon>
        <taxon>Gunneridae</taxon>
        <taxon>Pentapetalae</taxon>
        <taxon>rosids</taxon>
        <taxon>fabids</taxon>
        <taxon>Rosales</taxon>
        <taxon>Rhamnaceae</taxon>
        <taxon>rhamnoid group</taxon>
        <taxon>Rhamneae</taxon>
        <taxon>Rhamnella</taxon>
    </lineage>
</organism>
<accession>A0A8K0HKN8</accession>
<keyword evidence="2" id="KW-1185">Reference proteome</keyword>
<dbReference type="OrthoDB" id="1277335at2759"/>
<dbReference type="PANTHER" id="PTHR33103:SF27">
    <property type="entry name" value="OS04G0594700 PROTEIN"/>
    <property type="match status" value="1"/>
</dbReference>
<dbReference type="Proteomes" id="UP000796880">
    <property type="component" value="Unassembled WGS sequence"/>
</dbReference>
<evidence type="ECO:0000313" key="1">
    <source>
        <dbReference type="EMBL" id="KAF3454606.1"/>
    </source>
</evidence>
<evidence type="ECO:0000313" key="2">
    <source>
        <dbReference type="Proteomes" id="UP000796880"/>
    </source>
</evidence>
<protein>
    <recommendedName>
        <fullName evidence="3">DUF674 family protein</fullName>
    </recommendedName>
</protein>
<name>A0A8K0HKN8_9ROSA</name>
<dbReference type="EMBL" id="VOIH02000002">
    <property type="protein sequence ID" value="KAF3454606.1"/>
    <property type="molecule type" value="Genomic_DNA"/>
</dbReference>
<dbReference type="PANTHER" id="PTHR33103">
    <property type="entry name" value="OS01G0153900 PROTEIN"/>
    <property type="match status" value="1"/>
</dbReference>
<dbReference type="InterPro" id="IPR007750">
    <property type="entry name" value="DUF674"/>
</dbReference>